<feature type="compositionally biased region" description="Polar residues" evidence="1">
    <location>
        <begin position="53"/>
        <end position="62"/>
    </location>
</feature>
<feature type="region of interest" description="Disordered" evidence="1">
    <location>
        <begin position="1"/>
        <end position="62"/>
    </location>
</feature>
<name>A0ABW0MVE4_9BURK</name>
<evidence type="ECO:0000313" key="2">
    <source>
        <dbReference type="EMBL" id="MFC5480967.1"/>
    </source>
</evidence>
<feature type="compositionally biased region" description="Basic and acidic residues" evidence="1">
    <location>
        <begin position="36"/>
        <end position="47"/>
    </location>
</feature>
<accession>A0ABW0MVE4</accession>
<dbReference type="Proteomes" id="UP001596101">
    <property type="component" value="Unassembled WGS sequence"/>
</dbReference>
<sequence length="62" mass="6699">MNQGGRTMPQARPPQDPAAKGGAILHEDDIGSGEKTPAEKETEEMIKEIPPLKSSNDQQQKS</sequence>
<comment type="caution">
    <text evidence="2">The sequence shown here is derived from an EMBL/GenBank/DDBJ whole genome shotgun (WGS) entry which is preliminary data.</text>
</comment>
<evidence type="ECO:0000256" key="1">
    <source>
        <dbReference type="SAM" id="MobiDB-lite"/>
    </source>
</evidence>
<reference evidence="3" key="1">
    <citation type="journal article" date="2019" name="Int. J. Syst. Evol. Microbiol.">
        <title>The Global Catalogue of Microorganisms (GCM) 10K type strain sequencing project: providing services to taxonomists for standard genome sequencing and annotation.</title>
        <authorList>
            <consortium name="The Broad Institute Genomics Platform"/>
            <consortium name="The Broad Institute Genome Sequencing Center for Infectious Disease"/>
            <person name="Wu L."/>
            <person name="Ma J."/>
        </authorList>
    </citation>
    <scope>NUCLEOTIDE SEQUENCE [LARGE SCALE GENOMIC DNA]</scope>
    <source>
        <strain evidence="3">CCUG 43111</strain>
    </source>
</reference>
<evidence type="ECO:0000313" key="3">
    <source>
        <dbReference type="Proteomes" id="UP001596101"/>
    </source>
</evidence>
<gene>
    <name evidence="2" type="ORF">ACFPQ5_22420</name>
</gene>
<dbReference type="RefSeq" id="WP_379760978.1">
    <property type="nucleotide sequence ID" value="NZ_JBHSMR010000014.1"/>
</dbReference>
<proteinExistence type="predicted"/>
<keyword evidence="3" id="KW-1185">Reference proteome</keyword>
<protein>
    <submittedName>
        <fullName evidence="2">Uncharacterized protein</fullName>
    </submittedName>
</protein>
<dbReference type="EMBL" id="JBHSMR010000014">
    <property type="protein sequence ID" value="MFC5480967.1"/>
    <property type="molecule type" value="Genomic_DNA"/>
</dbReference>
<organism evidence="2 3">
    <name type="scientific">Massilia suwonensis</name>
    <dbReference type="NCBI Taxonomy" id="648895"/>
    <lineage>
        <taxon>Bacteria</taxon>
        <taxon>Pseudomonadati</taxon>
        <taxon>Pseudomonadota</taxon>
        <taxon>Betaproteobacteria</taxon>
        <taxon>Burkholderiales</taxon>
        <taxon>Oxalobacteraceae</taxon>
        <taxon>Telluria group</taxon>
        <taxon>Massilia</taxon>
    </lineage>
</organism>